<dbReference type="EMBL" id="MU001496">
    <property type="protein sequence ID" value="KAF2447663.1"/>
    <property type="molecule type" value="Genomic_DNA"/>
</dbReference>
<comment type="caution">
    <text evidence="2">The sequence shown here is derived from an EMBL/GenBank/DDBJ whole genome shotgun (WGS) entry which is preliminary data.</text>
</comment>
<feature type="compositionally biased region" description="Basic and acidic residues" evidence="1">
    <location>
        <begin position="52"/>
        <end position="64"/>
    </location>
</feature>
<proteinExistence type="predicted"/>
<evidence type="ECO:0000256" key="1">
    <source>
        <dbReference type="SAM" id="MobiDB-lite"/>
    </source>
</evidence>
<sequence length="115" mass="12437">MPISHHTALRAASAARSRCINNATSLQLAPSRQVASTAATGTQKGTKASTDSSDRPNKHDDQKTKSQKTQAELDKELQLKMQGLSGDGGESGVEYEDGQPVSMKRSVKDNMFRYI</sequence>
<protein>
    <submittedName>
        <fullName evidence="2">Uncharacterized protein</fullName>
    </submittedName>
</protein>
<dbReference type="AlphaFoldDB" id="A0A9P4PQZ1"/>
<reference evidence="2" key="1">
    <citation type="journal article" date="2020" name="Stud. Mycol.">
        <title>101 Dothideomycetes genomes: a test case for predicting lifestyles and emergence of pathogens.</title>
        <authorList>
            <person name="Haridas S."/>
            <person name="Albert R."/>
            <person name="Binder M."/>
            <person name="Bloem J."/>
            <person name="Labutti K."/>
            <person name="Salamov A."/>
            <person name="Andreopoulos B."/>
            <person name="Baker S."/>
            <person name="Barry K."/>
            <person name="Bills G."/>
            <person name="Bluhm B."/>
            <person name="Cannon C."/>
            <person name="Castanera R."/>
            <person name="Culley D."/>
            <person name="Daum C."/>
            <person name="Ezra D."/>
            <person name="Gonzalez J."/>
            <person name="Henrissat B."/>
            <person name="Kuo A."/>
            <person name="Liang C."/>
            <person name="Lipzen A."/>
            <person name="Lutzoni F."/>
            <person name="Magnuson J."/>
            <person name="Mondo S."/>
            <person name="Nolan M."/>
            <person name="Ohm R."/>
            <person name="Pangilinan J."/>
            <person name="Park H.-J."/>
            <person name="Ramirez L."/>
            <person name="Alfaro M."/>
            <person name="Sun H."/>
            <person name="Tritt A."/>
            <person name="Yoshinaga Y."/>
            <person name="Zwiers L.-H."/>
            <person name="Turgeon B."/>
            <person name="Goodwin S."/>
            <person name="Spatafora J."/>
            <person name="Crous P."/>
            <person name="Grigoriev I."/>
        </authorList>
    </citation>
    <scope>NUCLEOTIDE SEQUENCE</scope>
    <source>
        <strain evidence="2">CBS 690.94</strain>
    </source>
</reference>
<dbReference type="Proteomes" id="UP000799764">
    <property type="component" value="Unassembled WGS sequence"/>
</dbReference>
<evidence type="ECO:0000313" key="2">
    <source>
        <dbReference type="EMBL" id="KAF2447663.1"/>
    </source>
</evidence>
<evidence type="ECO:0000313" key="3">
    <source>
        <dbReference type="Proteomes" id="UP000799764"/>
    </source>
</evidence>
<dbReference type="OrthoDB" id="2157103at2759"/>
<organism evidence="2 3">
    <name type="scientific">Karstenula rhodostoma CBS 690.94</name>
    <dbReference type="NCBI Taxonomy" id="1392251"/>
    <lineage>
        <taxon>Eukaryota</taxon>
        <taxon>Fungi</taxon>
        <taxon>Dikarya</taxon>
        <taxon>Ascomycota</taxon>
        <taxon>Pezizomycotina</taxon>
        <taxon>Dothideomycetes</taxon>
        <taxon>Pleosporomycetidae</taxon>
        <taxon>Pleosporales</taxon>
        <taxon>Massarineae</taxon>
        <taxon>Didymosphaeriaceae</taxon>
        <taxon>Karstenula</taxon>
    </lineage>
</organism>
<accession>A0A9P4PQZ1</accession>
<keyword evidence="3" id="KW-1185">Reference proteome</keyword>
<feature type="region of interest" description="Disordered" evidence="1">
    <location>
        <begin position="28"/>
        <end position="103"/>
    </location>
</feature>
<name>A0A9P4PQZ1_9PLEO</name>
<gene>
    <name evidence="2" type="ORF">P171DRAFT_407996</name>
</gene>
<feature type="compositionally biased region" description="Low complexity" evidence="1">
    <location>
        <begin position="35"/>
        <end position="50"/>
    </location>
</feature>